<dbReference type="Proteomes" id="UP000663851">
    <property type="component" value="Unassembled WGS sequence"/>
</dbReference>
<dbReference type="AlphaFoldDB" id="A0A818G9T3"/>
<dbReference type="EMBL" id="CAJNYU010001961">
    <property type="protein sequence ID" value="CAF3488172.1"/>
    <property type="molecule type" value="Genomic_DNA"/>
</dbReference>
<dbReference type="EMBL" id="CAJOBP010002327">
    <property type="protein sequence ID" value="CAF4348701.1"/>
    <property type="molecule type" value="Genomic_DNA"/>
</dbReference>
<evidence type="ECO:0000313" key="9">
    <source>
        <dbReference type="Proteomes" id="UP000663869"/>
    </source>
</evidence>
<gene>
    <name evidence="4" type="ORF">FME351_LOCUS15973</name>
    <name evidence="3" type="ORF">GRG538_LOCUS6548</name>
    <name evidence="7" type="ORF">HFQ381_LOCUS25909</name>
    <name evidence="8" type="ORF">QYT958_LOCUS15653</name>
    <name evidence="2" type="ORF">TIS948_LOCUS8726</name>
    <name evidence="6" type="ORF">TSG867_LOCUS18242</name>
    <name evidence="5" type="ORF">UJA718_LOCUS15639</name>
</gene>
<dbReference type="EMBL" id="CAJOBQ010001207">
    <property type="protein sequence ID" value="CAF4466130.1"/>
    <property type="molecule type" value="Genomic_DNA"/>
</dbReference>
<dbReference type="OrthoDB" id="9999686at2759"/>
<dbReference type="EMBL" id="CAJNYT010000654">
    <property type="protein sequence ID" value="CAF3362296.1"/>
    <property type="molecule type" value="Genomic_DNA"/>
</dbReference>
<keyword evidence="1" id="KW-1133">Transmembrane helix</keyword>
<evidence type="ECO:0000313" key="7">
    <source>
        <dbReference type="EMBL" id="CAF4476873.1"/>
    </source>
</evidence>
<dbReference type="Proteomes" id="UP000663862">
    <property type="component" value="Unassembled WGS sequence"/>
</dbReference>
<evidence type="ECO:0000313" key="3">
    <source>
        <dbReference type="EMBL" id="CAF3362296.1"/>
    </source>
</evidence>
<dbReference type="Proteomes" id="UP000663825">
    <property type="component" value="Unassembled WGS sequence"/>
</dbReference>
<evidence type="ECO:0000313" key="2">
    <source>
        <dbReference type="EMBL" id="CAF3133940.1"/>
    </source>
</evidence>
<keyword evidence="1" id="KW-0812">Transmembrane</keyword>
<dbReference type="Proteomes" id="UP000663848">
    <property type="component" value="Unassembled WGS sequence"/>
</dbReference>
<name>A0A818G9T3_9BILA</name>
<feature type="transmembrane region" description="Helical" evidence="1">
    <location>
        <begin position="15"/>
        <end position="35"/>
    </location>
</feature>
<proteinExistence type="predicted"/>
<dbReference type="Proteomes" id="UP000663872">
    <property type="component" value="Unassembled WGS sequence"/>
</dbReference>
<keyword evidence="1" id="KW-0472">Membrane</keyword>
<reference evidence="4" key="1">
    <citation type="submission" date="2021-02" db="EMBL/GenBank/DDBJ databases">
        <authorList>
            <person name="Nowell W R."/>
        </authorList>
    </citation>
    <scope>NUCLEOTIDE SEQUENCE</scope>
</reference>
<accession>A0A818G9T3</accession>
<keyword evidence="10" id="KW-1185">Reference proteome</keyword>
<dbReference type="EMBL" id="CAJOBO010002993">
    <property type="protein sequence ID" value="CAF4476873.1"/>
    <property type="molecule type" value="Genomic_DNA"/>
</dbReference>
<evidence type="ECO:0000313" key="6">
    <source>
        <dbReference type="EMBL" id="CAF4466130.1"/>
    </source>
</evidence>
<comment type="caution">
    <text evidence="4">The sequence shown here is derived from an EMBL/GenBank/DDBJ whole genome shotgun (WGS) entry which is preliminary data.</text>
</comment>
<dbReference type="Proteomes" id="UP000663873">
    <property type="component" value="Unassembled WGS sequence"/>
</dbReference>
<evidence type="ECO:0000313" key="10">
    <source>
        <dbReference type="Proteomes" id="UP000663873"/>
    </source>
</evidence>
<dbReference type="EMBL" id="CAJOBR010002198">
    <property type="protein sequence ID" value="CAF4663927.1"/>
    <property type="molecule type" value="Genomic_DNA"/>
</dbReference>
<protein>
    <submittedName>
        <fullName evidence="4">Uncharacterized protein</fullName>
    </submittedName>
</protein>
<evidence type="ECO:0000313" key="5">
    <source>
        <dbReference type="EMBL" id="CAF4348701.1"/>
    </source>
</evidence>
<organism evidence="4 9">
    <name type="scientific">Rotaria socialis</name>
    <dbReference type="NCBI Taxonomy" id="392032"/>
    <lineage>
        <taxon>Eukaryota</taxon>
        <taxon>Metazoa</taxon>
        <taxon>Spiralia</taxon>
        <taxon>Gnathifera</taxon>
        <taxon>Rotifera</taxon>
        <taxon>Eurotatoria</taxon>
        <taxon>Bdelloidea</taxon>
        <taxon>Philodinida</taxon>
        <taxon>Philodinidae</taxon>
        <taxon>Rotaria</taxon>
    </lineage>
</organism>
<evidence type="ECO:0000256" key="1">
    <source>
        <dbReference type="SAM" id="Phobius"/>
    </source>
</evidence>
<evidence type="ECO:0000313" key="4">
    <source>
        <dbReference type="EMBL" id="CAF3488172.1"/>
    </source>
</evidence>
<dbReference type="Proteomes" id="UP000663869">
    <property type="component" value="Unassembled WGS sequence"/>
</dbReference>
<dbReference type="EMBL" id="CAJNXB010001120">
    <property type="protein sequence ID" value="CAF3133940.1"/>
    <property type="molecule type" value="Genomic_DNA"/>
</dbReference>
<evidence type="ECO:0000313" key="8">
    <source>
        <dbReference type="EMBL" id="CAF4663927.1"/>
    </source>
</evidence>
<sequence>MSEMRCKDKYFRGSIYMICIVLLVYTCGHGTNFLIRFENGKSIESDVLLIYVYAESHPYALANLNYFIETAVRNTDPVDYYFILQQTNHRNINESKLPKLPNNARYVHHENECYDYGTVGWFISHFTHGNPMDSKPLPKDTRKIDLRKYKYFIFLNSSTRGPFFPPYYLNLVSLYESRLGKKYFWYSIFTERITDTVKLVGPVISCEVSTHIQSYFITTDSIGLSIGLKSQGKHGVFDCHTTLEETITYAEIGFTKRILAAGYMIDCLMTKYQNLNFNSQKNRNCNSKTNPHLNNGIDGISLDPYEIVFIKFTYKRNDGIAADRALIYQKWVRELQNNTAKHSKK</sequence>